<sequence length="490" mass="57569">MYSIANKPEQCIQCEQNHNNNDGWFICQECHQIFCSRHSIIHRHQLKQEQPLSERYNRHIHLDKIAEWERKAIDKIRKQADEARRPLIAPPTPINQTSPSTILINELRNVSLTQLLTTSSNIEKQSPIIDQYELLSDETLDEIIGDGPLTSPPNEINILGRISFASQYPYMTGVHCLRLSIDTFNYPSSWAFVGIISEGIRLENTEDRNYLNRSSFGWHIGRQSIIYDRQISTTHNYDGRDIRQGDILKIIIDCNQKTIEIKNERTLNTHLICINSNHCPLPWLFAYNCMSSSRTAFVVGLGGVTNGGKTTMCRYLERLFSSNKYNLVVKTLHIDDYFRPNNDPHHIYLDKYHHNDWDCLNAIDIDRFIRDFQSIRLKCDLLLIEGFLIFNIVSPSKDDYQYDLAYFFDLPYEECRKRRYERNYDPPDPEGYFEGHVWNAYIKAKKEAFEQNKNIKLELVDTTKESFEKIQEKIIQDIETNLKRRSKDMK</sequence>
<dbReference type="AlphaFoldDB" id="A0A814PAT0"/>
<dbReference type="Gene3D" id="2.60.120.920">
    <property type="match status" value="1"/>
</dbReference>
<reference evidence="1" key="1">
    <citation type="submission" date="2021-02" db="EMBL/GenBank/DDBJ databases">
        <authorList>
            <person name="Nowell W R."/>
        </authorList>
    </citation>
    <scope>NUCLEOTIDE SEQUENCE</scope>
</reference>
<dbReference type="PANTHER" id="PTHR10285">
    <property type="entry name" value="URIDINE KINASE"/>
    <property type="match status" value="1"/>
</dbReference>
<protein>
    <submittedName>
        <fullName evidence="1">Uncharacterized protein</fullName>
    </submittedName>
</protein>
<comment type="caution">
    <text evidence="1">The sequence shown here is derived from an EMBL/GenBank/DDBJ whole genome shotgun (WGS) entry which is preliminary data.</text>
</comment>
<name>A0A814PAT0_9BILA</name>
<dbReference type="Gene3D" id="3.40.50.300">
    <property type="entry name" value="P-loop containing nucleotide triphosphate hydrolases"/>
    <property type="match status" value="1"/>
</dbReference>
<evidence type="ECO:0000313" key="2">
    <source>
        <dbReference type="Proteomes" id="UP000663889"/>
    </source>
</evidence>
<dbReference type="EMBL" id="CAJNOU010000861">
    <property type="protein sequence ID" value="CAF1103716.1"/>
    <property type="molecule type" value="Genomic_DNA"/>
</dbReference>
<dbReference type="InterPro" id="IPR043136">
    <property type="entry name" value="B30.2/SPRY_sf"/>
</dbReference>
<evidence type="ECO:0000313" key="1">
    <source>
        <dbReference type="EMBL" id="CAF1103716.1"/>
    </source>
</evidence>
<accession>A0A814PAT0</accession>
<dbReference type="Pfam" id="PF13238">
    <property type="entry name" value="AAA_18"/>
    <property type="match status" value="1"/>
</dbReference>
<dbReference type="Proteomes" id="UP000663889">
    <property type="component" value="Unassembled WGS sequence"/>
</dbReference>
<proteinExistence type="predicted"/>
<organism evidence="1 2">
    <name type="scientific">Rotaria sordida</name>
    <dbReference type="NCBI Taxonomy" id="392033"/>
    <lineage>
        <taxon>Eukaryota</taxon>
        <taxon>Metazoa</taxon>
        <taxon>Spiralia</taxon>
        <taxon>Gnathifera</taxon>
        <taxon>Rotifera</taxon>
        <taxon>Eurotatoria</taxon>
        <taxon>Bdelloidea</taxon>
        <taxon>Philodinida</taxon>
        <taxon>Philodinidae</taxon>
        <taxon>Rotaria</taxon>
    </lineage>
</organism>
<dbReference type="InterPro" id="IPR027417">
    <property type="entry name" value="P-loop_NTPase"/>
</dbReference>
<gene>
    <name evidence="1" type="ORF">SEV965_LOCUS16010</name>
</gene>
<dbReference type="SUPFAM" id="SSF52540">
    <property type="entry name" value="P-loop containing nucleoside triphosphate hydrolases"/>
    <property type="match status" value="1"/>
</dbReference>